<dbReference type="GO" id="GO:0005886">
    <property type="term" value="C:plasma membrane"/>
    <property type="evidence" value="ECO:0007669"/>
    <property type="project" value="UniProtKB-SubCell"/>
</dbReference>
<dbReference type="EMBL" id="CAEY01000037">
    <property type="status" value="NOT_ANNOTATED_CDS"/>
    <property type="molecule type" value="Genomic_DNA"/>
</dbReference>
<reference evidence="15" key="1">
    <citation type="submission" date="2011-08" db="EMBL/GenBank/DDBJ databases">
        <authorList>
            <person name="Rombauts S."/>
        </authorList>
    </citation>
    <scope>NUCLEOTIDE SEQUENCE</scope>
    <source>
        <strain evidence="15">London</strain>
    </source>
</reference>
<dbReference type="SUPFAM" id="SSF81321">
    <property type="entry name" value="Family A G protein-coupled receptor-like"/>
    <property type="match status" value="1"/>
</dbReference>
<dbReference type="AlphaFoldDB" id="T1KFL6"/>
<dbReference type="eggNOG" id="KOG4220">
    <property type="taxonomic scope" value="Eukaryota"/>
</dbReference>
<dbReference type="PANTHER" id="PTHR24247:SF223">
    <property type="entry name" value="HISTAMINE H1 RECEPTOR"/>
    <property type="match status" value="1"/>
</dbReference>
<evidence type="ECO:0000313" key="15">
    <source>
        <dbReference type="Proteomes" id="UP000015104"/>
    </source>
</evidence>
<dbReference type="InterPro" id="IPR000276">
    <property type="entry name" value="GPCR_Rhodpsn"/>
</dbReference>
<organism evidence="14 15">
    <name type="scientific">Tetranychus urticae</name>
    <name type="common">Two-spotted spider mite</name>
    <dbReference type="NCBI Taxonomy" id="32264"/>
    <lineage>
        <taxon>Eukaryota</taxon>
        <taxon>Metazoa</taxon>
        <taxon>Ecdysozoa</taxon>
        <taxon>Arthropoda</taxon>
        <taxon>Chelicerata</taxon>
        <taxon>Arachnida</taxon>
        <taxon>Acari</taxon>
        <taxon>Acariformes</taxon>
        <taxon>Trombidiformes</taxon>
        <taxon>Prostigmata</taxon>
        <taxon>Eleutherengona</taxon>
        <taxon>Raphignathae</taxon>
        <taxon>Tetranychoidea</taxon>
        <taxon>Tetranychidae</taxon>
        <taxon>Tetranychus</taxon>
    </lineage>
</organism>
<reference evidence="14" key="2">
    <citation type="submission" date="2015-06" db="UniProtKB">
        <authorList>
            <consortium name="EnsemblMetazoa"/>
        </authorList>
    </citation>
    <scope>IDENTIFICATION</scope>
</reference>
<evidence type="ECO:0000256" key="5">
    <source>
        <dbReference type="ARBA" id="ARBA00022989"/>
    </source>
</evidence>
<dbReference type="GO" id="GO:0007187">
    <property type="term" value="P:G protein-coupled receptor signaling pathway, coupled to cyclic nucleotide second messenger"/>
    <property type="evidence" value="ECO:0007669"/>
    <property type="project" value="TreeGrafter"/>
</dbReference>
<feature type="transmembrane region" description="Helical" evidence="12">
    <location>
        <begin position="39"/>
        <end position="60"/>
    </location>
</feature>
<keyword evidence="15" id="KW-1185">Reference proteome</keyword>
<feature type="compositionally biased region" description="Basic residues" evidence="11">
    <location>
        <begin position="460"/>
        <end position="474"/>
    </location>
</feature>
<evidence type="ECO:0000256" key="12">
    <source>
        <dbReference type="SAM" id="Phobius"/>
    </source>
</evidence>
<evidence type="ECO:0000256" key="10">
    <source>
        <dbReference type="RuleBase" id="RU000688"/>
    </source>
</evidence>
<comment type="similarity">
    <text evidence="2 10">Belongs to the G-protein coupled receptor 1 family.</text>
</comment>
<dbReference type="Gene3D" id="1.20.1070.10">
    <property type="entry name" value="Rhodopsin 7-helix transmembrane proteins"/>
    <property type="match status" value="2"/>
</dbReference>
<dbReference type="PROSITE" id="PS00237">
    <property type="entry name" value="G_PROTEIN_RECEP_F1_1"/>
    <property type="match status" value="1"/>
</dbReference>
<feature type="region of interest" description="Disordered" evidence="11">
    <location>
        <begin position="365"/>
        <end position="387"/>
    </location>
</feature>
<feature type="compositionally biased region" description="Polar residues" evidence="11">
    <location>
        <begin position="368"/>
        <end position="381"/>
    </location>
</feature>
<feature type="transmembrane region" description="Helical" evidence="12">
    <location>
        <begin position="81"/>
        <end position="106"/>
    </location>
</feature>
<accession>T1KFL6</accession>
<keyword evidence="3" id="KW-1003">Cell membrane</keyword>
<evidence type="ECO:0000256" key="1">
    <source>
        <dbReference type="ARBA" id="ARBA00004651"/>
    </source>
</evidence>
<sequence length="610" mass="68556">MFILSLAIADLIVGLIVMPISSAYVLTGDWIFGLFVCQFWLIIDYTASTASIFNLLILSLDRYWSIKSPLKYLCKRTKKRALAMIVIVWLLAACWIVPIIGWHHWYNYGNRKHDGAVCETEFSDDAIFKVTTSVVNFLIPMSLMVILYYKIYKEIKRRGKFDIIGSASSHGNGHSGKAAVLTGAAGKRINQSDGSLCNKEIVDSSPTTIRPKGYRKSWSTSNAGKRTQNKWYSNSDDPRVLPRCSSDDTFTQEVVSEADGDLELPIEVVRDGIIDYDNVHRYKQLIVLKAGNRAYSLEDYKDVDVRVEYIESGLTESTLTTPGVTGMTSTLKADSSDNNSSQQLSSKIMVMDGLKNKAIKFCRRKTGKSSPSSTSLPNDHQLSCPVSLEGSECSPSNGLPCNSDKKMQKGYPSNKNYCQAKWPTNCRSKFQSSFSGGDRFIHNDLSPGLAHRNKAGSSFNHHHSHPHHHHHYQNHLHQSNLDHHGSFSYLSSSSIQSHKNVMRRVESSRLRQEKKAARQLGVILGAFIICWLPYVIVFIVTAYCSCINHFVHTMAIWLGYFNSTINPFLYALCNENFKSAFRKMLARGASSKDNFTVNQQHGASFKYSQK</sequence>
<keyword evidence="9 10" id="KW-0807">Transducer</keyword>
<keyword evidence="4 10" id="KW-0812">Transmembrane</keyword>
<dbReference type="GO" id="GO:0016907">
    <property type="term" value="F:G protein-coupled acetylcholine receptor activity"/>
    <property type="evidence" value="ECO:0007669"/>
    <property type="project" value="InterPro"/>
</dbReference>
<feature type="transmembrane region" description="Helical" evidence="12">
    <location>
        <begin position="520"/>
        <end position="543"/>
    </location>
</feature>
<evidence type="ECO:0000256" key="9">
    <source>
        <dbReference type="ARBA" id="ARBA00023224"/>
    </source>
</evidence>
<keyword evidence="6 10" id="KW-0297">G-protein coupled receptor</keyword>
<dbReference type="GO" id="GO:0045202">
    <property type="term" value="C:synapse"/>
    <property type="evidence" value="ECO:0007669"/>
    <property type="project" value="GOC"/>
</dbReference>
<feature type="transmembrane region" description="Helical" evidence="12">
    <location>
        <begin position="555"/>
        <end position="573"/>
    </location>
</feature>
<dbReference type="PANTHER" id="PTHR24247">
    <property type="entry name" value="5-HYDROXYTRYPTAMINE RECEPTOR"/>
    <property type="match status" value="1"/>
</dbReference>
<keyword evidence="7 12" id="KW-0472">Membrane</keyword>
<name>T1KFL6_TETUR</name>
<dbReference type="Pfam" id="PF00001">
    <property type="entry name" value="7tm_1"/>
    <property type="match status" value="2"/>
</dbReference>
<dbReference type="InterPro" id="IPR000995">
    <property type="entry name" value="Musac_Ach_rcpt"/>
</dbReference>
<dbReference type="PRINTS" id="PR00243">
    <property type="entry name" value="MUSCARINICR"/>
</dbReference>
<evidence type="ECO:0000259" key="13">
    <source>
        <dbReference type="PROSITE" id="PS50262"/>
    </source>
</evidence>
<feature type="domain" description="G-protein coupled receptors family 1 profile" evidence="13">
    <location>
        <begin position="1"/>
        <end position="570"/>
    </location>
</feature>
<dbReference type="GO" id="GO:0030425">
    <property type="term" value="C:dendrite"/>
    <property type="evidence" value="ECO:0007669"/>
    <property type="project" value="TreeGrafter"/>
</dbReference>
<dbReference type="HOGENOM" id="CLU_009579_11_2_1"/>
<dbReference type="GO" id="GO:0004993">
    <property type="term" value="F:G protein-coupled serotonin receptor activity"/>
    <property type="evidence" value="ECO:0007669"/>
    <property type="project" value="TreeGrafter"/>
</dbReference>
<dbReference type="PROSITE" id="PS50262">
    <property type="entry name" value="G_PROTEIN_RECEP_F1_2"/>
    <property type="match status" value="1"/>
</dbReference>
<comment type="subcellular location">
    <subcellularLocation>
        <location evidence="1">Cell membrane</location>
        <topology evidence="1">Multi-pass membrane protein</topology>
    </subcellularLocation>
</comment>
<evidence type="ECO:0000256" key="7">
    <source>
        <dbReference type="ARBA" id="ARBA00023136"/>
    </source>
</evidence>
<dbReference type="InterPro" id="IPR017452">
    <property type="entry name" value="GPCR_Rhodpsn_7TM"/>
</dbReference>
<proteinExistence type="inferred from homology"/>
<evidence type="ECO:0000313" key="14">
    <source>
        <dbReference type="EnsemblMetazoa" id="tetur10g03570.1"/>
    </source>
</evidence>
<dbReference type="Proteomes" id="UP000015104">
    <property type="component" value="Unassembled WGS sequence"/>
</dbReference>
<feature type="transmembrane region" description="Helical" evidence="12">
    <location>
        <begin position="126"/>
        <end position="149"/>
    </location>
</feature>
<feature type="compositionally biased region" description="Polar residues" evidence="11">
    <location>
        <begin position="217"/>
        <end position="235"/>
    </location>
</feature>
<feature type="region of interest" description="Disordered" evidence="11">
    <location>
        <begin position="445"/>
        <end position="475"/>
    </location>
</feature>
<feature type="region of interest" description="Disordered" evidence="11">
    <location>
        <begin position="207"/>
        <end position="237"/>
    </location>
</feature>
<evidence type="ECO:0000256" key="3">
    <source>
        <dbReference type="ARBA" id="ARBA00022475"/>
    </source>
</evidence>
<dbReference type="EnsemblMetazoa" id="tetur10g03570.1">
    <property type="protein sequence ID" value="tetur10g03570.1"/>
    <property type="gene ID" value="tetur10g03570"/>
</dbReference>
<keyword evidence="8 10" id="KW-0675">Receptor</keyword>
<protein>
    <recommendedName>
        <fullName evidence="13">G-protein coupled receptors family 1 profile domain-containing protein</fullName>
    </recommendedName>
</protein>
<dbReference type="PRINTS" id="PR00237">
    <property type="entry name" value="GPCRRHODOPSN"/>
</dbReference>
<evidence type="ECO:0000256" key="4">
    <source>
        <dbReference type="ARBA" id="ARBA00022692"/>
    </source>
</evidence>
<evidence type="ECO:0000256" key="2">
    <source>
        <dbReference type="ARBA" id="ARBA00010663"/>
    </source>
</evidence>
<evidence type="ECO:0000256" key="8">
    <source>
        <dbReference type="ARBA" id="ARBA00023170"/>
    </source>
</evidence>
<evidence type="ECO:0000256" key="6">
    <source>
        <dbReference type="ARBA" id="ARBA00023040"/>
    </source>
</evidence>
<evidence type="ECO:0000256" key="11">
    <source>
        <dbReference type="SAM" id="MobiDB-lite"/>
    </source>
</evidence>
<keyword evidence="5 12" id="KW-1133">Transmembrane helix</keyword>
<dbReference type="STRING" id="32264.T1KFL6"/>